<name>A0A2H3C3W3_9AGAR</name>
<gene>
    <name evidence="1" type="ORF">ARMSODRAFT_1017616</name>
</gene>
<reference evidence="2" key="1">
    <citation type="journal article" date="2017" name="Nat. Ecol. Evol.">
        <title>Genome expansion and lineage-specific genetic innovations in the forest pathogenic fungi Armillaria.</title>
        <authorList>
            <person name="Sipos G."/>
            <person name="Prasanna A.N."/>
            <person name="Walter M.C."/>
            <person name="O'Connor E."/>
            <person name="Balint B."/>
            <person name="Krizsan K."/>
            <person name="Kiss B."/>
            <person name="Hess J."/>
            <person name="Varga T."/>
            <person name="Slot J."/>
            <person name="Riley R."/>
            <person name="Boka B."/>
            <person name="Rigling D."/>
            <person name="Barry K."/>
            <person name="Lee J."/>
            <person name="Mihaltcheva S."/>
            <person name="LaButti K."/>
            <person name="Lipzen A."/>
            <person name="Waldron R."/>
            <person name="Moloney N.M."/>
            <person name="Sperisen C."/>
            <person name="Kredics L."/>
            <person name="Vagvoelgyi C."/>
            <person name="Patrignani A."/>
            <person name="Fitzpatrick D."/>
            <person name="Nagy I."/>
            <person name="Doyle S."/>
            <person name="Anderson J.B."/>
            <person name="Grigoriev I.V."/>
            <person name="Gueldener U."/>
            <person name="Muensterkoetter M."/>
            <person name="Nagy L.G."/>
        </authorList>
    </citation>
    <scope>NUCLEOTIDE SEQUENCE [LARGE SCALE GENOMIC DNA]</scope>
    <source>
        <strain evidence="2">28-4</strain>
    </source>
</reference>
<keyword evidence="2" id="KW-1185">Reference proteome</keyword>
<accession>A0A2H3C3W3</accession>
<dbReference type="STRING" id="1076256.A0A2H3C3W3"/>
<dbReference type="Proteomes" id="UP000218334">
    <property type="component" value="Unassembled WGS sequence"/>
</dbReference>
<dbReference type="EMBL" id="KZ293425">
    <property type="protein sequence ID" value="PBK70833.1"/>
    <property type="molecule type" value="Genomic_DNA"/>
</dbReference>
<evidence type="ECO:0000313" key="2">
    <source>
        <dbReference type="Proteomes" id="UP000218334"/>
    </source>
</evidence>
<evidence type="ECO:0000313" key="1">
    <source>
        <dbReference type="EMBL" id="PBK70833.1"/>
    </source>
</evidence>
<sequence>MYRLRTHLPWFSASAGELSTLAMLSCPVVKRHAATIWEATKHGGGITCVYERLVLGSVGVDKAVSTQKAADTKVDWGSYTLIGVVACTFVLERTKAHLESMFVESVGLASLDSARWRSLEASSGKCGEEMEAVHPVDLEVME</sequence>
<proteinExistence type="predicted"/>
<dbReference type="AlphaFoldDB" id="A0A2H3C3W3"/>
<protein>
    <submittedName>
        <fullName evidence="1">Uncharacterized protein</fullName>
    </submittedName>
</protein>
<organism evidence="1 2">
    <name type="scientific">Armillaria solidipes</name>
    <dbReference type="NCBI Taxonomy" id="1076256"/>
    <lineage>
        <taxon>Eukaryota</taxon>
        <taxon>Fungi</taxon>
        <taxon>Dikarya</taxon>
        <taxon>Basidiomycota</taxon>
        <taxon>Agaricomycotina</taxon>
        <taxon>Agaricomycetes</taxon>
        <taxon>Agaricomycetidae</taxon>
        <taxon>Agaricales</taxon>
        <taxon>Marasmiineae</taxon>
        <taxon>Physalacriaceae</taxon>
        <taxon>Armillaria</taxon>
    </lineage>
</organism>